<reference evidence="2" key="1">
    <citation type="submission" date="2017-11" db="EMBL/GenBank/DDBJ databases">
        <authorList>
            <person name="Lima N.C."/>
            <person name="Parody-Merino A.M."/>
            <person name="Battley P.F."/>
            <person name="Fidler A.E."/>
            <person name="Prosdocimi F."/>
        </authorList>
    </citation>
    <scope>NUCLEOTIDE SEQUENCE [LARGE SCALE GENOMIC DNA]</scope>
</reference>
<dbReference type="Proteomes" id="UP000233556">
    <property type="component" value="Unassembled WGS sequence"/>
</dbReference>
<dbReference type="PANTHER" id="PTHR33332">
    <property type="entry name" value="REVERSE TRANSCRIPTASE DOMAIN-CONTAINING PROTEIN"/>
    <property type="match status" value="1"/>
</dbReference>
<proteinExistence type="predicted"/>
<sequence>MESCPAEKELQVLIDEKLNMSQQCVLAAQKDNCILGCIKRRVSSRLREVILLLNSALVRPHLEYCIQLWSPQQKKDVNLLKKSGIEALFHQDKDIDEEKGFGVIISKLFLFFSQEGQQRPGLYQEKCSVVRRAVIKIITKLFEDLRTNHIALMKKDLSSEFADISSINPNVLSYELRLEREDLVAWRQKLGEEEGCEKGGRNDTANKKI</sequence>
<evidence type="ECO:0000313" key="1">
    <source>
        <dbReference type="EMBL" id="PKU42620.1"/>
    </source>
</evidence>
<dbReference type="OrthoDB" id="156886at2759"/>
<accession>A0A2I0U990</accession>
<keyword evidence="2" id="KW-1185">Reference proteome</keyword>
<protein>
    <submittedName>
        <fullName evidence="1">Uncharacterized protein</fullName>
    </submittedName>
</protein>
<gene>
    <name evidence="1" type="ORF">llap_7083</name>
</gene>
<organism evidence="1 2">
    <name type="scientific">Limosa lapponica baueri</name>
    <dbReference type="NCBI Taxonomy" id="1758121"/>
    <lineage>
        <taxon>Eukaryota</taxon>
        <taxon>Metazoa</taxon>
        <taxon>Chordata</taxon>
        <taxon>Craniata</taxon>
        <taxon>Vertebrata</taxon>
        <taxon>Euteleostomi</taxon>
        <taxon>Archelosauria</taxon>
        <taxon>Archosauria</taxon>
        <taxon>Dinosauria</taxon>
        <taxon>Saurischia</taxon>
        <taxon>Theropoda</taxon>
        <taxon>Coelurosauria</taxon>
        <taxon>Aves</taxon>
        <taxon>Neognathae</taxon>
        <taxon>Neoaves</taxon>
        <taxon>Charadriiformes</taxon>
        <taxon>Scolopacidae</taxon>
        <taxon>Limosa</taxon>
    </lineage>
</organism>
<name>A0A2I0U990_LIMLA</name>
<dbReference type="EMBL" id="KZ505975">
    <property type="protein sequence ID" value="PKU42620.1"/>
    <property type="molecule type" value="Genomic_DNA"/>
</dbReference>
<evidence type="ECO:0000313" key="2">
    <source>
        <dbReference type="Proteomes" id="UP000233556"/>
    </source>
</evidence>
<dbReference type="AlphaFoldDB" id="A0A2I0U990"/>
<reference evidence="2" key="2">
    <citation type="submission" date="2017-12" db="EMBL/GenBank/DDBJ databases">
        <title>Genome sequence of the Bar-tailed Godwit (Limosa lapponica baueri).</title>
        <authorList>
            <person name="Lima N.C.B."/>
            <person name="Parody-Merino A.M."/>
            <person name="Battley P.F."/>
            <person name="Fidler A.E."/>
            <person name="Prosdocimi F."/>
        </authorList>
    </citation>
    <scope>NUCLEOTIDE SEQUENCE [LARGE SCALE GENOMIC DNA]</scope>
</reference>